<feature type="compositionally biased region" description="Low complexity" evidence="4">
    <location>
        <begin position="1355"/>
        <end position="1365"/>
    </location>
</feature>
<gene>
    <name evidence="6" type="ORF">RSOL_219880</name>
</gene>
<dbReference type="Pfam" id="PF00400">
    <property type="entry name" value="WD40"/>
    <property type="match status" value="10"/>
</dbReference>
<sequence length="1548" mass="170369">MSSEHPPGSPGKRGMRQSLRVGFHRAKDALIRPVDTTSPIGHQASATVPSLGSQLLSVFTRSNRALVRAPSPAELDRGAIAASSGPSTQASVVEAQDKTTTSHRKSDSVAWNRLVNTLGVLENSVELFPPLKSAVGALIGCLDIVQKAASNRADYEELADEFQSLANMVSQYSSDLELEPNNGSIANIAQCIKQQVTDIKRKEASGTAGRLLDATQDQEDVIRRYRQVERLFQQLQYDLSMRTRSDVKKHLEMALLQRMSAVDDAKYNSSYSNTIRRHRCTAKTRETIHQALQGWSTDPSSAKIYRMNGMAGTGKTTIAYSFCEWLEKTNRLGASFFCSRISSTCRTLSQIVPTLAYQVARFSPAFRSSLCSVLNNDPDAGKLNVVQQFEKLIYQPMLATKGAIPDIVVVVIDALDECDDNYSVRLLLDTLLKFAEHLPLKFFVSSRPEPVIRDRMMSRGGSSRFIVYLHDIEESIVEDDIKKYLTEALSTMEPSPSVAQIGLLAKHSRNLFIYAATLVRYIYPDDVSVDSTARLESMLEAISSAKAMFLNRYEDLDLLYTTVLNAVFKKRLEEGEKDHMQRVLWTVVCAREPVTTVTIASLAMLTERQVSSALQPLRSVIHVSESSNLISTLHASFPEYMMDESRSKEFCCNESKSNERMTHRCFDVMKLELKFNICALENSYIPDDQVADLEIRVAECISPTLSYACQYWASHLRVAPATDNTRTILLDFLSNRLLFWMEVLSLSHCIGIGAPMMQQAQTWLRVGAFIQISDARNFVTWFAANPCSRSTPHIYISALPLCAKSSWVYQHYVTRTTGLVNISISQHDEAVLAIWSLESPVESVAISPDGNRIANGSDDGRVQVYDMHTGAVVAGPFEGHSRIVWSVAFSPDGRYIASSSFDQTVIVWDAHTGRIVTGPLHKHTSYVLSVTFSPDGTRFVSGSDDKTIIVWDTYTGAIALGPIEGHSKEIKSVAFSPDGQFIASGSDDQTIRLWDASTGTAVAEPLKGHTGQVNRVAFSPDGIKLASCSGDQTIRVWDIKAGTTVGSPFTGHKDGVWSIAFSHDGRWIASGGMAAENNIIVWDTLTGSVVLGPLFGHTSYVASVVFTPDNSRIISCSDDKTIRIWDVQPETRTHGRKSPRELPVGPVAFLRNHTQFISSSSSSLLRLWDMHTGMTVPREFEAYTEVGIFHSITVSPQDTLVAVGANDLTVRVWIALNGKLVCQPLKGHKGLVRCLDFSPDGAQLCSGSDDATIAVWNIDTGTIVESYIGHTEAVTSVAFSPNAACIVSGSVDCTLRIWDTSTGTLVHTLNGHNTSVSSVAFAPNGNHIVSGRVDGAICRWDIRAGTPFDPTHGPDTGSDSDSDSNSSRDKFSSVNWVCFSLDGTRIISGFGSSLCLVDAHTMKLISKLSLPQSEKVRWVGYSPDGMDIISVSIHEEANTQELAEEATQLSPDSPKIIRVWRAGAQPDWSALPATPHDWSYEPDGRVISPEGLVIWIPPDLIPYMKAHTELGSWPYYSPLVLSSDEFINVGYQDLCIGARWMECYTHKR</sequence>
<dbReference type="PROSITE" id="PS50082">
    <property type="entry name" value="WD_REPEATS_2"/>
    <property type="match status" value="9"/>
</dbReference>
<proteinExistence type="predicted"/>
<dbReference type="SUPFAM" id="SSF52540">
    <property type="entry name" value="P-loop containing nucleoside triphosphate hydrolases"/>
    <property type="match status" value="1"/>
</dbReference>
<dbReference type="InterPro" id="IPR001680">
    <property type="entry name" value="WD40_rpt"/>
</dbReference>
<dbReference type="InterPro" id="IPR059179">
    <property type="entry name" value="MLKL-like_MCAfunc"/>
</dbReference>
<dbReference type="InterPro" id="IPR056884">
    <property type="entry name" value="NPHP3-like_N"/>
</dbReference>
<feature type="domain" description="Nephrocystin 3-like N-terminal" evidence="5">
    <location>
        <begin position="289"/>
        <end position="447"/>
    </location>
</feature>
<protein>
    <submittedName>
        <fullName evidence="6">Vegetative incompatibility protein HET-E-1</fullName>
    </submittedName>
</protein>
<comment type="caution">
    <text evidence="6">The sequence shown here is derived from an EMBL/GenBank/DDBJ whole genome shotgun (WGS) entry which is preliminary data.</text>
</comment>
<dbReference type="SUPFAM" id="SSF50978">
    <property type="entry name" value="WD40 repeat-like"/>
    <property type="match status" value="2"/>
</dbReference>
<evidence type="ECO:0000313" key="7">
    <source>
        <dbReference type="Proteomes" id="UP000030108"/>
    </source>
</evidence>
<feature type="region of interest" description="Disordered" evidence="4">
    <location>
        <begin position="78"/>
        <end position="104"/>
    </location>
</feature>
<dbReference type="PANTHER" id="PTHR19879:SF9">
    <property type="entry name" value="TRANSCRIPTION INITIATION FACTOR TFIID SUBUNIT 5"/>
    <property type="match status" value="1"/>
</dbReference>
<dbReference type="InterPro" id="IPR036322">
    <property type="entry name" value="WD40_repeat_dom_sf"/>
</dbReference>
<dbReference type="PROSITE" id="PS00678">
    <property type="entry name" value="WD_REPEATS_1"/>
    <property type="match status" value="6"/>
</dbReference>
<dbReference type="Gene3D" id="3.40.50.300">
    <property type="entry name" value="P-loop containing nucleotide triphosphate hydrolases"/>
    <property type="match status" value="1"/>
</dbReference>
<feature type="repeat" description="WD" evidence="3">
    <location>
        <begin position="1006"/>
        <end position="1047"/>
    </location>
</feature>
<dbReference type="InterPro" id="IPR020472">
    <property type="entry name" value="WD40_PAC1"/>
</dbReference>
<dbReference type="InterPro" id="IPR011044">
    <property type="entry name" value="Quino_amine_DH_bsu"/>
</dbReference>
<feature type="repeat" description="WD" evidence="3">
    <location>
        <begin position="877"/>
        <end position="918"/>
    </location>
</feature>
<dbReference type="Pfam" id="PF24883">
    <property type="entry name" value="NPHP3_N"/>
    <property type="match status" value="1"/>
</dbReference>
<dbReference type="CDD" id="cd00200">
    <property type="entry name" value="WD40"/>
    <property type="match status" value="2"/>
</dbReference>
<evidence type="ECO:0000256" key="3">
    <source>
        <dbReference type="PROSITE-ProRule" id="PRU00221"/>
    </source>
</evidence>
<evidence type="ECO:0000256" key="1">
    <source>
        <dbReference type="ARBA" id="ARBA00022574"/>
    </source>
</evidence>
<organism evidence="6 7">
    <name type="scientific">Rhizoctonia solani AG-3 Rhs1AP</name>
    <dbReference type="NCBI Taxonomy" id="1086054"/>
    <lineage>
        <taxon>Eukaryota</taxon>
        <taxon>Fungi</taxon>
        <taxon>Dikarya</taxon>
        <taxon>Basidiomycota</taxon>
        <taxon>Agaricomycotina</taxon>
        <taxon>Agaricomycetes</taxon>
        <taxon>Cantharellales</taxon>
        <taxon>Ceratobasidiaceae</taxon>
        <taxon>Rhizoctonia</taxon>
    </lineage>
</organism>
<dbReference type="InterPro" id="IPR027417">
    <property type="entry name" value="P-loop_NTPase"/>
</dbReference>
<dbReference type="SUPFAM" id="SSF50969">
    <property type="entry name" value="YVTN repeat-like/Quinoprotein amine dehydrogenase"/>
    <property type="match status" value="1"/>
</dbReference>
<feature type="repeat" description="WD" evidence="3">
    <location>
        <begin position="1309"/>
        <end position="1350"/>
    </location>
</feature>
<dbReference type="InterPro" id="IPR015943">
    <property type="entry name" value="WD40/YVTN_repeat-like_dom_sf"/>
</dbReference>
<evidence type="ECO:0000256" key="2">
    <source>
        <dbReference type="ARBA" id="ARBA00022737"/>
    </source>
</evidence>
<feature type="repeat" description="WD" evidence="3">
    <location>
        <begin position="1267"/>
        <end position="1308"/>
    </location>
</feature>
<dbReference type="OrthoDB" id="538223at2759"/>
<dbReference type="PRINTS" id="PR00320">
    <property type="entry name" value="GPROTEINBRPT"/>
</dbReference>
<dbReference type="SMART" id="SM00320">
    <property type="entry name" value="WD40"/>
    <property type="match status" value="13"/>
</dbReference>
<feature type="repeat" description="WD" evidence="3">
    <location>
        <begin position="963"/>
        <end position="1004"/>
    </location>
</feature>
<name>X8J4Y5_9AGAM</name>
<reference evidence="7" key="1">
    <citation type="journal article" date="2014" name="Genome Announc.">
        <title>Draft genome sequence of the plant-pathogenic soil fungus Rhizoctonia solani anastomosis group 3 strain Rhs1AP.</title>
        <authorList>
            <person name="Cubeta M.A."/>
            <person name="Thomas E."/>
            <person name="Dean R.A."/>
            <person name="Jabaji S."/>
            <person name="Neate S.M."/>
            <person name="Tavantzis S."/>
            <person name="Toda T."/>
            <person name="Vilgalys R."/>
            <person name="Bharathan N."/>
            <person name="Fedorova-Abrams N."/>
            <person name="Pakala S.B."/>
            <person name="Pakala S.M."/>
            <person name="Zafar N."/>
            <person name="Joardar V."/>
            <person name="Losada L."/>
            <person name="Nierman W.C."/>
        </authorList>
    </citation>
    <scope>NUCLEOTIDE SEQUENCE [LARGE SCALE GENOMIC DNA]</scope>
    <source>
        <strain evidence="7">AG-3</strain>
    </source>
</reference>
<keyword evidence="1 3" id="KW-0853">WD repeat</keyword>
<feature type="repeat" description="WD" evidence="3">
    <location>
        <begin position="1225"/>
        <end position="1266"/>
    </location>
</feature>
<keyword evidence="2" id="KW-0677">Repeat</keyword>
<dbReference type="Proteomes" id="UP000030108">
    <property type="component" value="Unassembled WGS sequence"/>
</dbReference>
<dbReference type="CDD" id="cd21037">
    <property type="entry name" value="MLKL_NTD"/>
    <property type="match status" value="1"/>
</dbReference>
<evidence type="ECO:0000313" key="6">
    <source>
        <dbReference type="EMBL" id="EUC57398.1"/>
    </source>
</evidence>
<accession>X8J4Y5</accession>
<dbReference type="InterPro" id="IPR019775">
    <property type="entry name" value="WD40_repeat_CS"/>
</dbReference>
<evidence type="ECO:0000256" key="4">
    <source>
        <dbReference type="SAM" id="MobiDB-lite"/>
    </source>
</evidence>
<feature type="repeat" description="WD" evidence="3">
    <location>
        <begin position="920"/>
        <end position="952"/>
    </location>
</feature>
<dbReference type="PROSITE" id="PS50294">
    <property type="entry name" value="WD_REPEATS_REGION"/>
    <property type="match status" value="9"/>
</dbReference>
<dbReference type="Gene3D" id="2.130.10.10">
    <property type="entry name" value="YVTN repeat-like/Quinoprotein amine dehydrogenase"/>
    <property type="match status" value="4"/>
</dbReference>
<dbReference type="PANTHER" id="PTHR19879">
    <property type="entry name" value="TRANSCRIPTION INITIATION FACTOR TFIID"/>
    <property type="match status" value="1"/>
</dbReference>
<feature type="region of interest" description="Disordered" evidence="4">
    <location>
        <begin position="1348"/>
        <end position="1369"/>
    </location>
</feature>
<dbReference type="EMBL" id="JATN01000322">
    <property type="protein sequence ID" value="EUC57398.1"/>
    <property type="molecule type" value="Genomic_DNA"/>
</dbReference>
<feature type="repeat" description="WD" evidence="3">
    <location>
        <begin position="834"/>
        <end position="875"/>
    </location>
</feature>
<feature type="repeat" description="WD" evidence="3">
    <location>
        <begin position="1094"/>
        <end position="1135"/>
    </location>
</feature>
<evidence type="ECO:0000259" key="5">
    <source>
        <dbReference type="Pfam" id="PF24883"/>
    </source>
</evidence>